<dbReference type="Pfam" id="PF14976">
    <property type="entry name" value="YPEH2ZP"/>
    <property type="match status" value="1"/>
</dbReference>
<accession>A0AAD5U379</accession>
<keyword evidence="4" id="KW-1185">Reference proteome</keyword>
<feature type="compositionally biased region" description="Polar residues" evidence="2">
    <location>
        <begin position="130"/>
        <end position="156"/>
    </location>
</feature>
<gene>
    <name evidence="3" type="primary">FAM72A_1</name>
    <name evidence="3" type="ORF">HK099_001776</name>
</gene>
<dbReference type="PANTHER" id="PTHR31841">
    <property type="entry name" value="PROTEIN FAM72A-RELATED"/>
    <property type="match status" value="1"/>
</dbReference>
<dbReference type="AlphaFoldDB" id="A0AAD5U379"/>
<dbReference type="EMBL" id="JADGJW010000154">
    <property type="protein sequence ID" value="KAJ3222891.1"/>
    <property type="molecule type" value="Genomic_DNA"/>
</dbReference>
<proteinExistence type="inferred from homology"/>
<dbReference type="PANTHER" id="PTHR31841:SF1">
    <property type="entry name" value="PROTEIN FAM72A-RELATED"/>
    <property type="match status" value="1"/>
</dbReference>
<comment type="similarity">
    <text evidence="1">Belongs to the FAM72 family.</text>
</comment>
<protein>
    <submittedName>
        <fullName evidence="3">Protein fam72a</fullName>
    </submittedName>
</protein>
<evidence type="ECO:0000256" key="1">
    <source>
        <dbReference type="ARBA" id="ARBA00006888"/>
    </source>
</evidence>
<name>A0AAD5U379_9FUNG</name>
<dbReference type="Proteomes" id="UP001211065">
    <property type="component" value="Unassembled WGS sequence"/>
</dbReference>
<evidence type="ECO:0000313" key="4">
    <source>
        <dbReference type="Proteomes" id="UP001211065"/>
    </source>
</evidence>
<evidence type="ECO:0000256" key="2">
    <source>
        <dbReference type="SAM" id="MobiDB-lite"/>
    </source>
</evidence>
<feature type="compositionally biased region" description="Polar residues" evidence="2">
    <location>
        <begin position="100"/>
        <end position="120"/>
    </location>
</feature>
<feature type="region of interest" description="Disordered" evidence="2">
    <location>
        <begin position="1"/>
        <end position="60"/>
    </location>
</feature>
<feature type="region of interest" description="Disordered" evidence="2">
    <location>
        <begin position="99"/>
        <end position="156"/>
    </location>
</feature>
<sequence length="339" mass="37569">MSSNDQSSSQLSRGSRQDSNHHSNRWSLHDVINMTSHREQQSSRYTPRTETNLTIRPAESETNISSASNYDSAYTYGFQSASSSLRSILETRRLMRSVERGTSASNLETTSSRNQSQSELVTEDAYSYTHPPSVSTGTSRPISQTPHLSSARTNSATSIIVPSQGSHTISSSSSFSEYQNARLNIQPAGIFERSFLTATSSQARPQFRSKAVCQLSCKYCGNGVCRRGMKAILLADMALFSTDMPPSGVSLVNEDYQTRKCFCRIRDVACLGCGNVIGYHPCQSCMDACNNGHFWMFHVDHVNSTERMNSSGTKTLLWANLTRADADVEKVDCYDEMCR</sequence>
<reference evidence="3" key="1">
    <citation type="submission" date="2020-05" db="EMBL/GenBank/DDBJ databases">
        <title>Phylogenomic resolution of chytrid fungi.</title>
        <authorList>
            <person name="Stajich J.E."/>
            <person name="Amses K."/>
            <person name="Simmons R."/>
            <person name="Seto K."/>
            <person name="Myers J."/>
            <person name="Bonds A."/>
            <person name="Quandt C.A."/>
            <person name="Barry K."/>
            <person name="Liu P."/>
            <person name="Grigoriev I."/>
            <person name="Longcore J.E."/>
            <person name="James T.Y."/>
        </authorList>
    </citation>
    <scope>NUCLEOTIDE SEQUENCE</scope>
    <source>
        <strain evidence="3">JEL0476</strain>
    </source>
</reference>
<organism evidence="3 4">
    <name type="scientific">Clydaea vesicula</name>
    <dbReference type="NCBI Taxonomy" id="447962"/>
    <lineage>
        <taxon>Eukaryota</taxon>
        <taxon>Fungi</taxon>
        <taxon>Fungi incertae sedis</taxon>
        <taxon>Chytridiomycota</taxon>
        <taxon>Chytridiomycota incertae sedis</taxon>
        <taxon>Chytridiomycetes</taxon>
        <taxon>Lobulomycetales</taxon>
        <taxon>Lobulomycetaceae</taxon>
        <taxon>Clydaea</taxon>
    </lineage>
</organism>
<evidence type="ECO:0000313" key="3">
    <source>
        <dbReference type="EMBL" id="KAJ3222891.1"/>
    </source>
</evidence>
<feature type="compositionally biased region" description="Low complexity" evidence="2">
    <location>
        <begin position="1"/>
        <end position="14"/>
    </location>
</feature>
<dbReference type="GO" id="GO:0005829">
    <property type="term" value="C:cytosol"/>
    <property type="evidence" value="ECO:0007669"/>
    <property type="project" value="UniProtKB-ARBA"/>
</dbReference>
<dbReference type="InterPro" id="IPR026768">
    <property type="entry name" value="YPEH2ZP"/>
</dbReference>
<comment type="caution">
    <text evidence="3">The sequence shown here is derived from an EMBL/GenBank/DDBJ whole genome shotgun (WGS) entry which is preliminary data.</text>
</comment>
<feature type="compositionally biased region" description="Polar residues" evidence="2">
    <location>
        <begin position="42"/>
        <end position="60"/>
    </location>
</feature>